<evidence type="ECO:0000256" key="8">
    <source>
        <dbReference type="PIRNR" id="PIRNR000124"/>
    </source>
</evidence>
<feature type="binding site" evidence="11">
    <location>
        <position position="35"/>
    </location>
    <ligand>
        <name>NAD(+)</name>
        <dbReference type="ChEBI" id="CHEBI:57540"/>
    </ligand>
</feature>
<dbReference type="SMART" id="SM00984">
    <property type="entry name" value="UDPG_MGDP_dh_C"/>
    <property type="match status" value="1"/>
</dbReference>
<evidence type="ECO:0000256" key="4">
    <source>
        <dbReference type="ARBA" id="ARBA00015132"/>
    </source>
</evidence>
<dbReference type="OrthoDB" id="9803238at2"/>
<evidence type="ECO:0000313" key="14">
    <source>
        <dbReference type="Proteomes" id="UP000036771"/>
    </source>
</evidence>
<feature type="binding site" evidence="11">
    <location>
        <position position="86"/>
    </location>
    <ligand>
        <name>NAD(+)</name>
        <dbReference type="ChEBI" id="CHEBI:57540"/>
    </ligand>
</feature>
<dbReference type="InterPro" id="IPR014026">
    <property type="entry name" value="UDP-Glc/GDP-Man_DH_dimer"/>
</dbReference>
<dbReference type="SUPFAM" id="SSF52413">
    <property type="entry name" value="UDP-glucose/GDP-mannose dehydrogenase C-terminal domain"/>
    <property type="match status" value="1"/>
</dbReference>
<dbReference type="InterPro" id="IPR036291">
    <property type="entry name" value="NAD(P)-bd_dom_sf"/>
</dbReference>
<comment type="pathway">
    <text evidence="1">Nucleotide-sugar biosynthesis; UDP-alpha-D-glucuronate biosynthesis; UDP-alpha-D-glucuronate from UDP-alpha-D-glucose: step 1/1.</text>
</comment>
<dbReference type="InterPro" id="IPR036220">
    <property type="entry name" value="UDP-Glc/GDP-Man_DH_C_sf"/>
</dbReference>
<evidence type="ECO:0000313" key="13">
    <source>
        <dbReference type="EMBL" id="GAO97728.1"/>
    </source>
</evidence>
<comment type="catalytic activity">
    <reaction evidence="7 8">
        <text>UDP-alpha-D-glucose + 2 NAD(+) + H2O = UDP-alpha-D-glucuronate + 2 NADH + 3 H(+)</text>
        <dbReference type="Rhea" id="RHEA:23596"/>
        <dbReference type="ChEBI" id="CHEBI:15377"/>
        <dbReference type="ChEBI" id="CHEBI:15378"/>
        <dbReference type="ChEBI" id="CHEBI:57540"/>
        <dbReference type="ChEBI" id="CHEBI:57945"/>
        <dbReference type="ChEBI" id="CHEBI:58052"/>
        <dbReference type="ChEBI" id="CHEBI:58885"/>
        <dbReference type="EC" id="1.1.1.22"/>
    </reaction>
</comment>
<dbReference type="PIRSF" id="PIRSF500134">
    <property type="entry name" value="UDPglc_DH_bac"/>
    <property type="match status" value="1"/>
</dbReference>
<dbReference type="SUPFAM" id="SSF48179">
    <property type="entry name" value="6-phosphogluconate dehydrogenase C-terminal domain-like"/>
    <property type="match status" value="1"/>
</dbReference>
<evidence type="ECO:0000259" key="12">
    <source>
        <dbReference type="SMART" id="SM00984"/>
    </source>
</evidence>
<gene>
    <name evidence="13" type="primary">tuaD</name>
    <name evidence="13" type="ORF">Cva_00367</name>
</gene>
<dbReference type="Proteomes" id="UP000036771">
    <property type="component" value="Unassembled WGS sequence"/>
</dbReference>
<dbReference type="InterPro" id="IPR001732">
    <property type="entry name" value="UDP-Glc/GDP-Man_DH_N"/>
</dbReference>
<dbReference type="Pfam" id="PF03721">
    <property type="entry name" value="UDPG_MGDP_dh_N"/>
    <property type="match status" value="1"/>
</dbReference>
<dbReference type="AlphaFoldDB" id="A0A0K8MBX7"/>
<evidence type="ECO:0000256" key="1">
    <source>
        <dbReference type="ARBA" id="ARBA00004701"/>
    </source>
</evidence>
<keyword evidence="5 8" id="KW-0560">Oxidoreductase</keyword>
<dbReference type="InterPro" id="IPR014027">
    <property type="entry name" value="UDP-Glc/GDP-Man_DH_C"/>
</dbReference>
<feature type="domain" description="UDP-glucose/GDP-mannose dehydrogenase C-terminal" evidence="12">
    <location>
        <begin position="317"/>
        <end position="419"/>
    </location>
</feature>
<feature type="binding site" evidence="10">
    <location>
        <position position="324"/>
    </location>
    <ligand>
        <name>substrate</name>
    </ligand>
</feature>
<evidence type="ECO:0000256" key="11">
    <source>
        <dbReference type="PIRSR" id="PIRSR500134-3"/>
    </source>
</evidence>
<dbReference type="PIRSF" id="PIRSF000124">
    <property type="entry name" value="UDPglc_GDPman_dh"/>
    <property type="match status" value="1"/>
</dbReference>
<evidence type="ECO:0000256" key="3">
    <source>
        <dbReference type="ARBA" id="ARBA00012954"/>
    </source>
</evidence>
<organism evidence="13 14">
    <name type="scientific">Caedimonas varicaedens</name>
    <dbReference type="NCBI Taxonomy" id="1629334"/>
    <lineage>
        <taxon>Bacteria</taxon>
        <taxon>Pseudomonadati</taxon>
        <taxon>Pseudomonadota</taxon>
        <taxon>Alphaproteobacteria</taxon>
        <taxon>Holosporales</taxon>
        <taxon>Caedimonadaceae</taxon>
        <taxon>Caedimonas</taxon>
    </lineage>
</organism>
<feature type="binding site" evidence="10">
    <location>
        <position position="260"/>
    </location>
    <ligand>
        <name>substrate</name>
    </ligand>
</feature>
<dbReference type="Pfam" id="PF00984">
    <property type="entry name" value="UDPG_MGDP_dh"/>
    <property type="match status" value="1"/>
</dbReference>
<evidence type="ECO:0000256" key="5">
    <source>
        <dbReference type="ARBA" id="ARBA00023002"/>
    </source>
</evidence>
<keyword evidence="6 8" id="KW-0520">NAD</keyword>
<evidence type="ECO:0000256" key="6">
    <source>
        <dbReference type="ARBA" id="ARBA00023027"/>
    </source>
</evidence>
<dbReference type="EMBL" id="BBVC01000016">
    <property type="protein sequence ID" value="GAO97728.1"/>
    <property type="molecule type" value="Genomic_DNA"/>
</dbReference>
<keyword evidence="14" id="KW-1185">Reference proteome</keyword>
<dbReference type="InterPro" id="IPR028357">
    <property type="entry name" value="UDPglc_DH_bac"/>
</dbReference>
<feature type="active site" description="Nucleophile" evidence="9">
    <location>
        <position position="263"/>
    </location>
</feature>
<dbReference type="GO" id="GO:0006065">
    <property type="term" value="P:UDP-glucuronate biosynthetic process"/>
    <property type="evidence" value="ECO:0007669"/>
    <property type="project" value="UniProtKB-UniPathway"/>
</dbReference>
<reference evidence="13 14" key="1">
    <citation type="submission" date="2015-03" db="EMBL/GenBank/DDBJ databases">
        <title>Caedibacter varicaedens, whole genome shotgun sequence.</title>
        <authorList>
            <person name="Suzuki H."/>
            <person name="Dapper A.L."/>
            <person name="Gibson A.K."/>
            <person name="Jackson C."/>
            <person name="Lee H."/>
            <person name="Pejaver V.R."/>
            <person name="Doak T."/>
            <person name="Lynch M."/>
        </authorList>
    </citation>
    <scope>NUCLEOTIDE SEQUENCE [LARGE SCALE GENOMIC DNA]</scope>
</reference>
<feature type="binding site" evidence="11">
    <location>
        <position position="266"/>
    </location>
    <ligand>
        <name>NAD(+)</name>
        <dbReference type="ChEBI" id="CHEBI:57540"/>
    </ligand>
</feature>
<dbReference type="EC" id="1.1.1.22" evidence="3 8"/>
<dbReference type="NCBIfam" id="TIGR03026">
    <property type="entry name" value="NDP-sugDHase"/>
    <property type="match status" value="1"/>
</dbReference>
<dbReference type="Pfam" id="PF03720">
    <property type="entry name" value="UDPG_MGDP_dh_C"/>
    <property type="match status" value="1"/>
</dbReference>
<feature type="binding site" evidence="10">
    <location>
        <begin position="252"/>
        <end position="256"/>
    </location>
    <ligand>
        <name>substrate</name>
    </ligand>
</feature>
<proteinExistence type="inferred from homology"/>
<protein>
    <recommendedName>
        <fullName evidence="4 8">UDP-glucose 6-dehydrogenase</fullName>
        <ecNumber evidence="3 8">1.1.1.22</ecNumber>
    </recommendedName>
</protein>
<dbReference type="UniPathway" id="UPA00038">
    <property type="reaction ID" value="UER00491"/>
</dbReference>
<dbReference type="GO" id="GO:0003979">
    <property type="term" value="F:UDP-glucose 6-dehydrogenase activity"/>
    <property type="evidence" value="ECO:0007669"/>
    <property type="project" value="UniProtKB-EC"/>
</dbReference>
<dbReference type="SUPFAM" id="SSF51735">
    <property type="entry name" value="NAD(P)-binding Rossmann-fold domains"/>
    <property type="match status" value="1"/>
</dbReference>
<evidence type="ECO:0000256" key="2">
    <source>
        <dbReference type="ARBA" id="ARBA00006601"/>
    </source>
</evidence>
<feature type="binding site" evidence="11">
    <location>
        <position position="331"/>
    </location>
    <ligand>
        <name>NAD(+)</name>
        <dbReference type="ChEBI" id="CHEBI:57540"/>
    </ligand>
</feature>
<dbReference type="InterPro" id="IPR008927">
    <property type="entry name" value="6-PGluconate_DH-like_C_sf"/>
</dbReference>
<dbReference type="Gene3D" id="1.20.5.100">
    <property type="entry name" value="Cytochrome c1, transmembrane anchor, C-terminal"/>
    <property type="match status" value="1"/>
</dbReference>
<sequence>MKITVIGSGYVGLVTGTCFAEFGFHVTCVDKDEKKISQLNQDIIPIYEPGLNVMVANNLAKGRLAFTTNVHASIREADVVFIAVGTPSRRGGGHADLSYVYSVAEDIASALEKYTVIVTKSTVPVGTGRKVEQIIRQKRPHAEFDVVSNPEFLREGSAIEDFMKPDRVVIGAETERATAIMRELYRPLSSPETPLIFTSRESAELIKYASNAFLSTKIAFINEIADLCEICGADVQAVAQGMGLDKRIGERFLNAGPGYGGSCFPKDTLALIHTADDYGMKISIVDAVVESNSQRKQAMSAKVMAGCGGDLKEKTLCILGVTFKPDTDDMRDAPSLDIIPSLMKSGAKIHVFDPQGQKEGREMLPSEVKWFEDPYDAMTGTDAVVILTEWNEFRALDFDQMKKVLKKPCMIDLRNIYLPSHVQKQGFDYLSIGRSPVYGFSRSKKTALRVV</sequence>
<evidence type="ECO:0000256" key="7">
    <source>
        <dbReference type="ARBA" id="ARBA00047473"/>
    </source>
</evidence>
<dbReference type="PANTHER" id="PTHR43750">
    <property type="entry name" value="UDP-GLUCOSE 6-DEHYDROGENASE TUAD"/>
    <property type="match status" value="1"/>
</dbReference>
<dbReference type="GO" id="GO:0000271">
    <property type="term" value="P:polysaccharide biosynthetic process"/>
    <property type="evidence" value="ECO:0007669"/>
    <property type="project" value="InterPro"/>
</dbReference>
<accession>A0A0K8MBX7</accession>
<name>A0A0K8MBX7_9PROT</name>
<dbReference type="Gene3D" id="3.40.50.720">
    <property type="entry name" value="NAD(P)-binding Rossmann-like Domain"/>
    <property type="match status" value="2"/>
</dbReference>
<feature type="binding site" evidence="11">
    <location>
        <position position="122"/>
    </location>
    <ligand>
        <name>NAD(+)</name>
        <dbReference type="ChEBI" id="CHEBI:57540"/>
    </ligand>
</feature>
<comment type="caution">
    <text evidence="13">The sequence shown here is derived from an EMBL/GenBank/DDBJ whole genome shotgun (WGS) entry which is preliminary data.</text>
</comment>
<dbReference type="GO" id="GO:0051287">
    <property type="term" value="F:NAD binding"/>
    <property type="evidence" value="ECO:0007669"/>
    <property type="project" value="InterPro"/>
</dbReference>
<feature type="binding site" evidence="10">
    <location>
        <begin position="152"/>
        <end position="155"/>
    </location>
    <ligand>
        <name>substrate</name>
    </ligand>
</feature>
<evidence type="ECO:0000256" key="9">
    <source>
        <dbReference type="PIRSR" id="PIRSR500134-1"/>
    </source>
</evidence>
<evidence type="ECO:0000256" key="10">
    <source>
        <dbReference type="PIRSR" id="PIRSR500134-2"/>
    </source>
</evidence>
<feature type="binding site" evidence="10">
    <location>
        <position position="207"/>
    </location>
    <ligand>
        <name>substrate</name>
    </ligand>
</feature>
<dbReference type="PANTHER" id="PTHR43750:SF3">
    <property type="entry name" value="UDP-GLUCOSE 6-DEHYDROGENASE TUAD"/>
    <property type="match status" value="1"/>
</dbReference>
<dbReference type="InterPro" id="IPR017476">
    <property type="entry name" value="UDP-Glc/GDP-Man"/>
</dbReference>
<comment type="similarity">
    <text evidence="2 8">Belongs to the UDP-glucose/GDP-mannose dehydrogenase family.</text>
</comment>
<feature type="binding site" evidence="11">
    <location>
        <position position="30"/>
    </location>
    <ligand>
        <name>NAD(+)</name>
        <dbReference type="ChEBI" id="CHEBI:57540"/>
    </ligand>
</feature>
<feature type="binding site" evidence="11">
    <location>
        <position position="155"/>
    </location>
    <ligand>
        <name>NAD(+)</name>
        <dbReference type="ChEBI" id="CHEBI:57540"/>
    </ligand>
</feature>
<dbReference type="STRING" id="1629334.Cva_00367"/>